<dbReference type="InterPro" id="IPR013221">
    <property type="entry name" value="Mur_ligase_cen"/>
</dbReference>
<protein>
    <recommendedName>
        <fullName evidence="2">Lipid II isoglutaminyl synthase (glutamine-hydrolyzing) subunit MurT</fullName>
        <ecNumber evidence="2">6.3.5.13</ecNumber>
    </recommendedName>
</protein>
<evidence type="ECO:0000259" key="4">
    <source>
        <dbReference type="Pfam" id="PF08353"/>
    </source>
</evidence>
<keyword evidence="2 5" id="KW-0436">Ligase</keyword>
<dbReference type="HAMAP" id="MF_02214">
    <property type="entry name" value="Lipid_II_synth_MurT"/>
    <property type="match status" value="1"/>
</dbReference>
<gene>
    <name evidence="2" type="primary">murT</name>
    <name evidence="5" type="ORF">NDK43_32600</name>
</gene>
<reference evidence="5 6" key="1">
    <citation type="submission" date="2022-06" db="EMBL/GenBank/DDBJ databases">
        <authorList>
            <person name="Jeon C.O."/>
        </authorList>
    </citation>
    <scope>NUCLEOTIDE SEQUENCE [LARGE SCALE GENOMIC DNA]</scope>
    <source>
        <strain evidence="5 6">KCTC 13943</strain>
    </source>
</reference>
<sequence>MKTQLAIWAGKTAGTLSRIIGNGGNTIPGFVARKLDDGFLRHLRKNANTILYITGTNGKTTTANLIAHLQESSGKTVVANHEGSNMVTGISAAMVRNAPLIGWMKNDVAVLEVDEASLPKAVSECPPDYLIVTNFFRDQLDRYGEVDLLIKKMKDCLKAIDVKLILNADDPFTHRFSDLQKENLYIGVDSNACHFQSYTMGESKYCPNCQEELSYSVLHFGQLGHYLCSCGFERPNVTVNAEKVYQDEKGIQLIVNGEHYQTTLKGMYNAYNVLFAISACHALGMDLKEIKKGLTTYQKTDGRMQEFVFGKEIWKLNLVKNPTGGNVTLSEFLQSNEKKQLMFCLNDHLADGEDISWIWDIDMELANSEEVETFIATGKRAYDAALRLKYAGIPEEKIRILPSLKQAVLFAKGMDIPAYIMATYTCLSPMVSILSEAASLIRKEGPNSGVASIPFLPRYAKPVWGQRKHHLLKEALRMERDHRSNRGNQES</sequence>
<dbReference type="InterPro" id="IPR036565">
    <property type="entry name" value="Mur-like_cat_sf"/>
</dbReference>
<comment type="catalytic activity">
    <reaction evidence="2">
        <text>beta-D-GlcNAc-(1-&gt;4)-Mur2Ac(oyl-L-Ala-gamma-D-Glu-L-Lys-D-Ala-D-Ala)-di-trans,octa-cis-undecaprenyl diphosphate + ATP = beta-D-GlcNAc-(1-&gt;4)-Mur2Ac(oyl-L-Ala-gamma-D-O-P-Glu-L-Lys-D-Ala-D-Ala)-di-trans,octa-cis-undecaprenyl diphosphate + ADP</text>
        <dbReference type="Rhea" id="RHEA:59488"/>
        <dbReference type="ChEBI" id="CHEBI:30616"/>
        <dbReference type="ChEBI" id="CHEBI:60033"/>
        <dbReference type="ChEBI" id="CHEBI:143132"/>
        <dbReference type="ChEBI" id="CHEBI:456216"/>
    </reaction>
</comment>
<evidence type="ECO:0000313" key="5">
    <source>
        <dbReference type="EMBL" id="MCM2536156.1"/>
    </source>
</evidence>
<comment type="catalytic activity">
    <reaction evidence="2">
        <text>beta-D-GlcNAc-(1-&gt;4)-Mur2Ac(oyl-L-Ala-gamma-D-Glu-L-Lys-D-Ala-D-Ala)-di-trans,octa-cis-undecaprenyl diphosphate + L-glutamine + ATP + H2O = beta-D-GlcNAc-(1-&gt;4)-Mur2Ac(oyl-L-Ala-D-isoglutaminyl-L-Lys-D-Ala-D-Ala)-di-trans,octa-cis-undecaprenyl diphosphate + L-glutamate + ADP + phosphate + H(+)</text>
        <dbReference type="Rhea" id="RHEA:57928"/>
        <dbReference type="ChEBI" id="CHEBI:15377"/>
        <dbReference type="ChEBI" id="CHEBI:15378"/>
        <dbReference type="ChEBI" id="CHEBI:29985"/>
        <dbReference type="ChEBI" id="CHEBI:30616"/>
        <dbReference type="ChEBI" id="CHEBI:43474"/>
        <dbReference type="ChEBI" id="CHEBI:58359"/>
        <dbReference type="ChEBI" id="CHEBI:60033"/>
        <dbReference type="ChEBI" id="CHEBI:62233"/>
        <dbReference type="ChEBI" id="CHEBI:456216"/>
        <dbReference type="EC" id="6.3.5.13"/>
    </reaction>
</comment>
<feature type="binding site" evidence="2">
    <location>
        <position position="209"/>
    </location>
    <ligand>
        <name>Zn(2+)</name>
        <dbReference type="ChEBI" id="CHEBI:29105"/>
    </ligand>
</feature>
<keyword evidence="2" id="KW-0547">Nucleotide-binding</keyword>
<dbReference type="EC" id="6.3.5.13" evidence="2"/>
<evidence type="ECO:0000256" key="2">
    <source>
        <dbReference type="HAMAP-Rule" id="MF_02214"/>
    </source>
</evidence>
<dbReference type="Pfam" id="PF08353">
    <property type="entry name" value="MurT_C"/>
    <property type="match status" value="1"/>
</dbReference>
<dbReference type="Proteomes" id="UP001523262">
    <property type="component" value="Unassembled WGS sequence"/>
</dbReference>
<keyword evidence="2" id="KW-0862">Zinc</keyword>
<dbReference type="SUPFAM" id="SSF53623">
    <property type="entry name" value="MurD-like peptide ligases, catalytic domain"/>
    <property type="match status" value="1"/>
</dbReference>
<keyword evidence="2" id="KW-0573">Peptidoglycan synthesis</keyword>
<dbReference type="InterPro" id="IPR013564">
    <property type="entry name" value="MurT_C"/>
</dbReference>
<evidence type="ECO:0000259" key="3">
    <source>
        <dbReference type="Pfam" id="PF08245"/>
    </source>
</evidence>
<proteinExistence type="inferred from homology"/>
<feature type="binding site" evidence="2">
    <location>
        <position position="228"/>
    </location>
    <ligand>
        <name>Zn(2+)</name>
        <dbReference type="ChEBI" id="CHEBI:29105"/>
    </ligand>
</feature>
<keyword evidence="2" id="KW-0479">Metal-binding</keyword>
<dbReference type="EMBL" id="JAMQCR010000004">
    <property type="protein sequence ID" value="MCM2536156.1"/>
    <property type="molecule type" value="Genomic_DNA"/>
</dbReference>
<comment type="catalytic activity">
    <reaction evidence="2">
        <text>beta-D-GlcNAc-(1-&gt;4)-Mur2Ac(oyl-L-Ala-gamma-D-O-P-Glu-L-Lys-D-Ala-D-Ala)-di-trans,octa-cis-undecaprenyl diphosphate + NH4(+) = beta-D-GlcNAc-(1-&gt;4)-Mur2Ac(oyl-L-Ala-D-isoglutaminyl-L-Lys-D-Ala-D-Ala)-di-trans,octa-cis-undecaprenyl diphosphate + phosphate + H(+)</text>
        <dbReference type="Rhea" id="RHEA:57932"/>
        <dbReference type="ChEBI" id="CHEBI:15378"/>
        <dbReference type="ChEBI" id="CHEBI:28938"/>
        <dbReference type="ChEBI" id="CHEBI:43474"/>
        <dbReference type="ChEBI" id="CHEBI:62233"/>
        <dbReference type="ChEBI" id="CHEBI:143132"/>
    </reaction>
</comment>
<dbReference type="InterPro" id="IPR043703">
    <property type="entry name" value="Lipid_II_synth_MurT"/>
</dbReference>
<feature type="domain" description="Lipid II isoglutaminyl synthase (glutamine-hydrolyzing) subunit MurT C-terminal" evidence="4">
    <location>
        <begin position="318"/>
        <end position="427"/>
    </location>
</feature>
<feature type="active site" evidence="2">
    <location>
        <position position="354"/>
    </location>
</feature>
<comment type="function">
    <text evidence="2">The lipid II isoglutaminyl synthase complex catalyzes the formation of alpha-D-isoglutamine in the cell wall lipid II stem peptide. The MurT subunit catalyzes the ATP-dependent amidation of D-glutamate residue of lipid II, converting it to an isoglutamine residue.</text>
</comment>
<name>A0ABT0WIL5_9BACI</name>
<organism evidence="5 6">
    <name type="scientific">Neobacillus pocheonensis</name>
    <dbReference type="NCBI Taxonomy" id="363869"/>
    <lineage>
        <taxon>Bacteria</taxon>
        <taxon>Bacillati</taxon>
        <taxon>Bacillota</taxon>
        <taxon>Bacilli</taxon>
        <taxon>Bacillales</taxon>
        <taxon>Bacillaceae</taxon>
        <taxon>Neobacillus</taxon>
    </lineage>
</organism>
<keyword evidence="2" id="KW-0961">Cell wall biogenesis/degradation</keyword>
<dbReference type="PANTHER" id="PTHR23135:SF7">
    <property type="entry name" value="LIPID II ISOGLUTAMINYL SYNTHASE (GLUTAMINE-HYDROLYZING) SUBUNIT MURT"/>
    <property type="match status" value="1"/>
</dbReference>
<comment type="subunit">
    <text evidence="2">Forms a heterodimer with GatD.</text>
</comment>
<keyword evidence="6" id="KW-1185">Reference proteome</keyword>
<dbReference type="GO" id="GO:0016874">
    <property type="term" value="F:ligase activity"/>
    <property type="evidence" value="ECO:0007669"/>
    <property type="project" value="UniProtKB-KW"/>
</dbReference>
<dbReference type="PANTHER" id="PTHR23135">
    <property type="entry name" value="MUR LIGASE FAMILY MEMBER"/>
    <property type="match status" value="1"/>
</dbReference>
<feature type="binding site" evidence="2">
    <location>
        <position position="230"/>
    </location>
    <ligand>
        <name>Zn(2+)</name>
        <dbReference type="ChEBI" id="CHEBI:29105"/>
    </ligand>
</feature>
<comment type="pathway">
    <text evidence="1 2">Cell wall biogenesis; peptidoglycan biosynthesis.</text>
</comment>
<comment type="similarity">
    <text evidence="2">Belongs to the MurCDEF family. MurT subfamily.</text>
</comment>
<keyword evidence="2" id="KW-0133">Cell shape</keyword>
<keyword evidence="2" id="KW-0067">ATP-binding</keyword>
<feature type="binding site" evidence="2">
    <location>
        <position position="206"/>
    </location>
    <ligand>
        <name>Zn(2+)</name>
        <dbReference type="ChEBI" id="CHEBI:29105"/>
    </ligand>
</feature>
<feature type="domain" description="Mur ligase central" evidence="3">
    <location>
        <begin position="53"/>
        <end position="192"/>
    </location>
</feature>
<evidence type="ECO:0000313" key="6">
    <source>
        <dbReference type="Proteomes" id="UP001523262"/>
    </source>
</evidence>
<evidence type="ECO:0000256" key="1">
    <source>
        <dbReference type="ARBA" id="ARBA00004752"/>
    </source>
</evidence>
<dbReference type="Gene3D" id="3.40.1190.10">
    <property type="entry name" value="Mur-like, catalytic domain"/>
    <property type="match status" value="1"/>
</dbReference>
<dbReference type="Pfam" id="PF08245">
    <property type="entry name" value="Mur_ligase_M"/>
    <property type="match status" value="1"/>
</dbReference>
<accession>A0ABT0WIL5</accession>
<comment type="caution">
    <text evidence="5">The sequence shown here is derived from an EMBL/GenBank/DDBJ whole genome shotgun (WGS) entry which is preliminary data.</text>
</comment>